<organism evidence="6 7">
    <name type="scientific">Polyangium mundeleinium</name>
    <dbReference type="NCBI Taxonomy" id="2995306"/>
    <lineage>
        <taxon>Bacteria</taxon>
        <taxon>Pseudomonadati</taxon>
        <taxon>Myxococcota</taxon>
        <taxon>Polyangia</taxon>
        <taxon>Polyangiales</taxon>
        <taxon>Polyangiaceae</taxon>
        <taxon>Polyangium</taxon>
    </lineage>
</organism>
<comment type="caution">
    <text evidence="6">The sequence shown here is derived from an EMBL/GenBank/DDBJ whole genome shotgun (WGS) entry which is preliminary data.</text>
</comment>
<dbReference type="InterPro" id="IPR036390">
    <property type="entry name" value="WH_DNA-bd_sf"/>
</dbReference>
<protein>
    <submittedName>
        <fullName evidence="6">LysR family transcriptional regulator</fullName>
    </submittedName>
</protein>
<dbReference type="PANTHER" id="PTHR30118">
    <property type="entry name" value="HTH-TYPE TRANSCRIPTIONAL REGULATOR LEUO-RELATED"/>
    <property type="match status" value="1"/>
</dbReference>
<sequence length="304" mass="33258">MPDVYGRDLDLNLLRVFAVVAEAGSVTEAASRLYLTQPAVSAALRRLTTTIGAPLFVRSGRGLALTSRGERLRASLKPHLGALIEAALAPPTFDPKTCERTLRLGLSDTAEVWLLPPLLRALEREAPRMRVVAVPVQFRTVGAALAGGVVDAAITVADDLPSNVCRQRLLKTGYTCLYDPRHARLRRLTEADYFAHDHVIVSYNGDLRGFVEDSLGKTRSIRCSIASFSNLGALIDGTAMLATVPEIVAADIRAVRPHLRTKPLPFKVPRGYMELLWPVATDDDEACRFAREKIVQIARPLSKD</sequence>
<dbReference type="Proteomes" id="UP001221411">
    <property type="component" value="Unassembled WGS sequence"/>
</dbReference>
<dbReference type="Gene3D" id="1.10.10.10">
    <property type="entry name" value="Winged helix-like DNA-binding domain superfamily/Winged helix DNA-binding domain"/>
    <property type="match status" value="1"/>
</dbReference>
<reference evidence="6 7" key="1">
    <citation type="submission" date="2022-11" db="EMBL/GenBank/DDBJ databases">
        <title>Minimal conservation of predation-associated metabolite biosynthetic gene clusters underscores biosynthetic potential of Myxococcota including descriptions for ten novel species: Archangium lansinium sp. nov., Myxococcus landrumus sp. nov., Nannocystis bai.</title>
        <authorList>
            <person name="Ahearne A."/>
            <person name="Stevens C."/>
            <person name="Dowd S."/>
        </authorList>
    </citation>
    <scope>NUCLEOTIDE SEQUENCE [LARGE SCALE GENOMIC DNA]</scope>
    <source>
        <strain evidence="6 7">RJM3</strain>
    </source>
</reference>
<dbReference type="Pfam" id="PF03466">
    <property type="entry name" value="LysR_substrate"/>
    <property type="match status" value="1"/>
</dbReference>
<name>A0ABT5ESU9_9BACT</name>
<feature type="domain" description="HTH lysR-type" evidence="5">
    <location>
        <begin position="9"/>
        <end position="66"/>
    </location>
</feature>
<comment type="similarity">
    <text evidence="1">Belongs to the LysR transcriptional regulatory family.</text>
</comment>
<dbReference type="SUPFAM" id="SSF46785">
    <property type="entry name" value="Winged helix' DNA-binding domain"/>
    <property type="match status" value="1"/>
</dbReference>
<dbReference type="Pfam" id="PF00126">
    <property type="entry name" value="HTH_1"/>
    <property type="match status" value="1"/>
</dbReference>
<dbReference type="CDD" id="cd08464">
    <property type="entry name" value="PBP2_DntR_like_2"/>
    <property type="match status" value="1"/>
</dbReference>
<gene>
    <name evidence="6" type="ORF">POL67_21200</name>
</gene>
<keyword evidence="2" id="KW-0805">Transcription regulation</keyword>
<dbReference type="EMBL" id="JAQNDO010000001">
    <property type="protein sequence ID" value="MDC0743860.1"/>
    <property type="molecule type" value="Genomic_DNA"/>
</dbReference>
<evidence type="ECO:0000256" key="3">
    <source>
        <dbReference type="ARBA" id="ARBA00023125"/>
    </source>
</evidence>
<dbReference type="PRINTS" id="PR00039">
    <property type="entry name" value="HTHLYSR"/>
</dbReference>
<dbReference type="InterPro" id="IPR000847">
    <property type="entry name" value="LysR_HTH_N"/>
</dbReference>
<dbReference type="InterPro" id="IPR036388">
    <property type="entry name" value="WH-like_DNA-bd_sf"/>
</dbReference>
<dbReference type="SUPFAM" id="SSF53850">
    <property type="entry name" value="Periplasmic binding protein-like II"/>
    <property type="match status" value="1"/>
</dbReference>
<dbReference type="InterPro" id="IPR050389">
    <property type="entry name" value="LysR-type_TF"/>
</dbReference>
<evidence type="ECO:0000313" key="7">
    <source>
        <dbReference type="Proteomes" id="UP001221411"/>
    </source>
</evidence>
<dbReference type="RefSeq" id="WP_271919809.1">
    <property type="nucleotide sequence ID" value="NZ_JAQNDO010000001.1"/>
</dbReference>
<keyword evidence="7" id="KW-1185">Reference proteome</keyword>
<evidence type="ECO:0000259" key="5">
    <source>
        <dbReference type="PROSITE" id="PS50931"/>
    </source>
</evidence>
<keyword evidence="3" id="KW-0238">DNA-binding</keyword>
<evidence type="ECO:0000256" key="1">
    <source>
        <dbReference type="ARBA" id="ARBA00009437"/>
    </source>
</evidence>
<dbReference type="InterPro" id="IPR005119">
    <property type="entry name" value="LysR_subst-bd"/>
</dbReference>
<evidence type="ECO:0000256" key="4">
    <source>
        <dbReference type="ARBA" id="ARBA00023163"/>
    </source>
</evidence>
<evidence type="ECO:0000256" key="2">
    <source>
        <dbReference type="ARBA" id="ARBA00023015"/>
    </source>
</evidence>
<evidence type="ECO:0000313" key="6">
    <source>
        <dbReference type="EMBL" id="MDC0743860.1"/>
    </source>
</evidence>
<keyword evidence="4" id="KW-0804">Transcription</keyword>
<dbReference type="PANTHER" id="PTHR30118:SF15">
    <property type="entry name" value="TRANSCRIPTIONAL REGULATORY PROTEIN"/>
    <property type="match status" value="1"/>
</dbReference>
<accession>A0ABT5ESU9</accession>
<dbReference type="PROSITE" id="PS50931">
    <property type="entry name" value="HTH_LYSR"/>
    <property type="match status" value="1"/>
</dbReference>
<proteinExistence type="inferred from homology"/>
<dbReference type="Gene3D" id="3.40.190.10">
    <property type="entry name" value="Periplasmic binding protein-like II"/>
    <property type="match status" value="2"/>
</dbReference>